<name>A0A495RY46_9FLAO</name>
<feature type="domain" description="HTH tetR-type" evidence="3">
    <location>
        <begin position="48"/>
        <end position="108"/>
    </location>
</feature>
<evidence type="ECO:0000256" key="1">
    <source>
        <dbReference type="ARBA" id="ARBA00023125"/>
    </source>
</evidence>
<dbReference type="PRINTS" id="PR00455">
    <property type="entry name" value="HTHTETR"/>
</dbReference>
<gene>
    <name evidence="4" type="ORF">BC952_2387</name>
</gene>
<keyword evidence="1 2" id="KW-0238">DNA-binding</keyword>
<dbReference type="SUPFAM" id="SSF46689">
    <property type="entry name" value="Homeodomain-like"/>
    <property type="match status" value="1"/>
</dbReference>
<protein>
    <submittedName>
        <fullName evidence="4">TetR family transcriptional regulator</fullName>
    </submittedName>
</protein>
<dbReference type="InterPro" id="IPR001647">
    <property type="entry name" value="HTH_TetR"/>
</dbReference>
<evidence type="ECO:0000256" key="2">
    <source>
        <dbReference type="PROSITE-ProRule" id="PRU00335"/>
    </source>
</evidence>
<accession>A0A495RY46</accession>
<dbReference type="Proteomes" id="UP000280091">
    <property type="component" value="Unassembled WGS sequence"/>
</dbReference>
<dbReference type="RefSeq" id="WP_341866848.1">
    <property type="nucleotide sequence ID" value="NZ_RBXA01000003.1"/>
</dbReference>
<reference evidence="4 5" key="1">
    <citation type="submission" date="2018-10" db="EMBL/GenBank/DDBJ databases">
        <title>Genomic Encyclopedia of Archaeal and Bacterial Type Strains, Phase II (KMG-II): from individual species to whole genera.</title>
        <authorList>
            <person name="Goeker M."/>
        </authorList>
    </citation>
    <scope>NUCLEOTIDE SEQUENCE [LARGE SCALE GENOMIC DNA]</scope>
    <source>
        <strain evidence="4 5">DSM 15094</strain>
    </source>
</reference>
<dbReference type="AlphaFoldDB" id="A0A495RY46"/>
<evidence type="ECO:0000313" key="4">
    <source>
        <dbReference type="EMBL" id="RKS92487.1"/>
    </source>
</evidence>
<dbReference type="InterPro" id="IPR023772">
    <property type="entry name" value="DNA-bd_HTH_TetR-type_CS"/>
</dbReference>
<organism evidence="4 5">
    <name type="scientific">Flavobacterium limicola</name>
    <dbReference type="NCBI Taxonomy" id="180441"/>
    <lineage>
        <taxon>Bacteria</taxon>
        <taxon>Pseudomonadati</taxon>
        <taxon>Bacteroidota</taxon>
        <taxon>Flavobacteriia</taxon>
        <taxon>Flavobacteriales</taxon>
        <taxon>Flavobacteriaceae</taxon>
        <taxon>Flavobacterium</taxon>
    </lineage>
</organism>
<evidence type="ECO:0000313" key="5">
    <source>
        <dbReference type="Proteomes" id="UP000280091"/>
    </source>
</evidence>
<dbReference type="PROSITE" id="PS50977">
    <property type="entry name" value="HTH_TETR_2"/>
    <property type="match status" value="1"/>
</dbReference>
<dbReference type="Gene3D" id="1.10.357.10">
    <property type="entry name" value="Tetracycline Repressor, domain 2"/>
    <property type="match status" value="1"/>
</dbReference>
<keyword evidence="5" id="KW-1185">Reference proteome</keyword>
<dbReference type="EMBL" id="RBXA01000003">
    <property type="protein sequence ID" value="RKS92487.1"/>
    <property type="molecule type" value="Genomic_DNA"/>
</dbReference>
<dbReference type="InterPro" id="IPR009057">
    <property type="entry name" value="Homeodomain-like_sf"/>
</dbReference>
<feature type="DNA-binding region" description="H-T-H motif" evidence="2">
    <location>
        <begin position="71"/>
        <end position="90"/>
    </location>
</feature>
<dbReference type="Pfam" id="PF00440">
    <property type="entry name" value="TetR_N"/>
    <property type="match status" value="1"/>
</dbReference>
<dbReference type="GO" id="GO:0003677">
    <property type="term" value="F:DNA binding"/>
    <property type="evidence" value="ECO:0007669"/>
    <property type="project" value="UniProtKB-UniRule"/>
</dbReference>
<dbReference type="InterPro" id="IPR054422">
    <property type="entry name" value="TetR-like_HI_0893_C"/>
</dbReference>
<evidence type="ECO:0000259" key="3">
    <source>
        <dbReference type="PROSITE" id="PS50977"/>
    </source>
</evidence>
<proteinExistence type="predicted"/>
<comment type="caution">
    <text evidence="4">The sequence shown here is derived from an EMBL/GenBank/DDBJ whole genome shotgun (WGS) entry which is preliminary data.</text>
</comment>
<sequence>MNVHSFLWYLCLFNVILVQMYFEHFLNEYLFIGKIKIIANMAQLQKSIDKRIALLKATLTLVNNGGIQGASMAKIAKIAAVSPATIYLFFQSKQDLVSQLYLTVKSSFAEAAFSDYDLQESVEIRFKKIWFNMANYKLTHQEEASFLSQCDNTPIIEEKTRQDGLQFLTPLFDLWMKGKEEGILKDISPYLMYAYSIYPMAFLMNMKNRGLCPLDEKTLEESFQATWDSIKV</sequence>
<dbReference type="PROSITE" id="PS01081">
    <property type="entry name" value="HTH_TETR_1"/>
    <property type="match status" value="1"/>
</dbReference>
<dbReference type="Pfam" id="PF22604">
    <property type="entry name" value="TetR_HI_0893_C"/>
    <property type="match status" value="1"/>
</dbReference>